<keyword evidence="1" id="KW-0812">Transmembrane</keyword>
<evidence type="ECO:0000256" key="1">
    <source>
        <dbReference type="SAM" id="Phobius"/>
    </source>
</evidence>
<feature type="transmembrane region" description="Helical" evidence="1">
    <location>
        <begin position="12"/>
        <end position="33"/>
    </location>
</feature>
<accession>A0ABY5UST4</accession>
<evidence type="ECO:0000313" key="3">
    <source>
        <dbReference type="Proteomes" id="UP001057860"/>
    </source>
</evidence>
<dbReference type="Proteomes" id="UP001057860">
    <property type="component" value="Chromosome"/>
</dbReference>
<keyword evidence="1" id="KW-1133">Transmembrane helix</keyword>
<reference evidence="2" key="1">
    <citation type="submission" date="2022-08" db="EMBL/GenBank/DDBJ databases">
        <authorList>
            <person name="Bogun A."/>
            <person name="Kislichkina A."/>
            <person name="Solomentsev V."/>
            <person name="Skryabin Y."/>
            <person name="Sizova A."/>
            <person name="Platonov M."/>
            <person name="Dentovskaya S."/>
        </authorList>
    </citation>
    <scope>NUCLEOTIDE SEQUENCE</scope>
    <source>
        <strain evidence="2">SCPM-O-B-7604</strain>
    </source>
</reference>
<evidence type="ECO:0008006" key="4">
    <source>
        <dbReference type="Google" id="ProtNLM"/>
    </source>
</evidence>
<dbReference type="EMBL" id="CP104006">
    <property type="protein sequence ID" value="UWM46419.1"/>
    <property type="molecule type" value="Genomic_DNA"/>
</dbReference>
<keyword evidence="3" id="KW-1185">Reference proteome</keyword>
<protein>
    <recommendedName>
        <fullName evidence="4">Tight adherance operon protein</fullName>
    </recommendedName>
</protein>
<dbReference type="Pfam" id="PF16964">
    <property type="entry name" value="TadF"/>
    <property type="match status" value="1"/>
</dbReference>
<proteinExistence type="predicted"/>
<gene>
    <name evidence="2" type="ORF">N0H69_06230</name>
</gene>
<name>A0ABY5UST4_9GAMM</name>
<keyword evidence="1" id="KW-0472">Membrane</keyword>
<sequence>MHKKYKSKNIIINTCGAMIIEFSLVFLIIALFIKSMISIAEHYSTIGKLDRISYSLAGIIRERSQLYHGDNILTQQQVNQLKDLAESMLLNSNIPSHDLALRVETIHFKQPQLPDIENRVSDDIKTLSFSVGSCEPDSPLRGLTHLSSFSNAGRWIPLYQVTLCFPAASWYSTLLNQNGPAIAIKSSSITVERLLDNISHTTTE</sequence>
<evidence type="ECO:0000313" key="2">
    <source>
        <dbReference type="EMBL" id="UWM46419.1"/>
    </source>
</evidence>
<dbReference type="InterPro" id="IPR031582">
    <property type="entry name" value="TadF"/>
</dbReference>
<organism evidence="2 3">
    <name type="scientific">Yersinia alsatica</name>
    <dbReference type="NCBI Taxonomy" id="2890317"/>
    <lineage>
        <taxon>Bacteria</taxon>
        <taxon>Pseudomonadati</taxon>
        <taxon>Pseudomonadota</taxon>
        <taxon>Gammaproteobacteria</taxon>
        <taxon>Enterobacterales</taxon>
        <taxon>Yersiniaceae</taxon>
        <taxon>Yersinia</taxon>
    </lineage>
</organism>